<name>A0ABR0E2S2_ZASCE</name>
<gene>
    <name evidence="1" type="ORF">PRZ48_012991</name>
</gene>
<evidence type="ECO:0000313" key="1">
    <source>
        <dbReference type="EMBL" id="KAK4495723.1"/>
    </source>
</evidence>
<protein>
    <submittedName>
        <fullName evidence="1">Uncharacterized protein</fullName>
    </submittedName>
</protein>
<organism evidence="1 2">
    <name type="scientific">Zasmidium cellare</name>
    <name type="common">Wine cellar mold</name>
    <name type="synonym">Racodium cellare</name>
    <dbReference type="NCBI Taxonomy" id="395010"/>
    <lineage>
        <taxon>Eukaryota</taxon>
        <taxon>Fungi</taxon>
        <taxon>Dikarya</taxon>
        <taxon>Ascomycota</taxon>
        <taxon>Pezizomycotina</taxon>
        <taxon>Dothideomycetes</taxon>
        <taxon>Dothideomycetidae</taxon>
        <taxon>Mycosphaerellales</taxon>
        <taxon>Mycosphaerellaceae</taxon>
        <taxon>Zasmidium</taxon>
    </lineage>
</organism>
<comment type="caution">
    <text evidence="1">The sequence shown here is derived from an EMBL/GenBank/DDBJ whole genome shotgun (WGS) entry which is preliminary data.</text>
</comment>
<sequence length="220" mass="25441">MEIVFIDHRRYSFAGDELLSSRYHRRCIGHTQPQAFLCADLHPMGEEGLYLFRTFTMYARTKDFTTDLASDFALCFNYGKGRLEERHFTGKDLVPRIVDAHGYVRYQPCDFVLWKDVYISIQIGGLKFSTENADVQASQVLLSTVEDRYTTFEANYDSRPKRLWVKTSFPDIDHNLFINDSFLVVVAQSPADKMRQIHVFCFEDGLECAGFEDAGVRNDL</sequence>
<reference evidence="1 2" key="1">
    <citation type="journal article" date="2023" name="G3 (Bethesda)">
        <title>A chromosome-level genome assembly of Zasmidium syzygii isolated from banana leaves.</title>
        <authorList>
            <person name="van Westerhoven A.C."/>
            <person name="Mehrabi R."/>
            <person name="Talebi R."/>
            <person name="Steentjes M.B.F."/>
            <person name="Corcolon B."/>
            <person name="Chong P.A."/>
            <person name="Kema G.H.J."/>
            <person name="Seidl M.F."/>
        </authorList>
    </citation>
    <scope>NUCLEOTIDE SEQUENCE [LARGE SCALE GENOMIC DNA]</scope>
    <source>
        <strain evidence="1 2">P124</strain>
    </source>
</reference>
<evidence type="ECO:0000313" key="2">
    <source>
        <dbReference type="Proteomes" id="UP001305779"/>
    </source>
</evidence>
<dbReference type="Proteomes" id="UP001305779">
    <property type="component" value="Unassembled WGS sequence"/>
</dbReference>
<proteinExistence type="predicted"/>
<keyword evidence="2" id="KW-1185">Reference proteome</keyword>
<accession>A0ABR0E2S2</accession>
<dbReference type="EMBL" id="JAXOVC010000011">
    <property type="protein sequence ID" value="KAK4495723.1"/>
    <property type="molecule type" value="Genomic_DNA"/>
</dbReference>